<accession>A0A6C0KKI6</accession>
<dbReference type="EMBL" id="MN740917">
    <property type="protein sequence ID" value="QHU17676.1"/>
    <property type="molecule type" value="Genomic_DNA"/>
</dbReference>
<organism evidence="1">
    <name type="scientific">viral metagenome</name>
    <dbReference type="NCBI Taxonomy" id="1070528"/>
    <lineage>
        <taxon>unclassified sequences</taxon>
        <taxon>metagenomes</taxon>
        <taxon>organismal metagenomes</taxon>
    </lineage>
</organism>
<proteinExistence type="predicted"/>
<evidence type="ECO:0000313" key="1">
    <source>
        <dbReference type="EMBL" id="QHU17676.1"/>
    </source>
</evidence>
<name>A0A6C0KKI6_9ZZZZ</name>
<sequence>MTQNKYAFLNEDYVLKYNEEQELKKTLQMSKKKCNKKNKKQTEIDNNELLVSKLNSELSHKKEIDRHIDAALMDSEKMYIAEKHMAASKQMEEDRKLGLFGDYPEINSALHRNYNSLLKIENLRNNEVIPDDFIVLSKNNKKE</sequence>
<dbReference type="AlphaFoldDB" id="A0A6C0KKI6"/>
<protein>
    <submittedName>
        <fullName evidence="1">Uncharacterized protein</fullName>
    </submittedName>
</protein>
<reference evidence="1" key="1">
    <citation type="journal article" date="2020" name="Nature">
        <title>Giant virus diversity and host interactions through global metagenomics.</title>
        <authorList>
            <person name="Schulz F."/>
            <person name="Roux S."/>
            <person name="Paez-Espino D."/>
            <person name="Jungbluth S."/>
            <person name="Walsh D.A."/>
            <person name="Denef V.J."/>
            <person name="McMahon K.D."/>
            <person name="Konstantinidis K.T."/>
            <person name="Eloe-Fadrosh E.A."/>
            <person name="Kyrpides N.C."/>
            <person name="Woyke T."/>
        </authorList>
    </citation>
    <scope>NUCLEOTIDE SEQUENCE</scope>
    <source>
        <strain evidence="1">GVMAG-S-3300012919-55</strain>
    </source>
</reference>